<protein>
    <submittedName>
        <fullName evidence="11">DUF221-domain-containing protein</fullName>
    </submittedName>
</protein>
<comment type="similarity">
    <text evidence="2">Belongs to the CSC1 (TC 1.A.17) family.</text>
</comment>
<feature type="transmembrane region" description="Helical" evidence="8">
    <location>
        <begin position="799"/>
        <end position="831"/>
    </location>
</feature>
<reference evidence="11 12" key="1">
    <citation type="submission" date="2016-09" db="EMBL/GenBank/DDBJ databases">
        <title>Extensive genetic diversity and differential bi-allelic expression allows diatom success in the polar Southern Ocean.</title>
        <authorList>
            <consortium name="DOE Joint Genome Institute"/>
            <person name="Mock T."/>
            <person name="Otillar R.P."/>
            <person name="Strauss J."/>
            <person name="Dupont C."/>
            <person name="Frickenhaus S."/>
            <person name="Maumus F."/>
            <person name="Mcmullan M."/>
            <person name="Sanges R."/>
            <person name="Schmutz J."/>
            <person name="Toseland A."/>
            <person name="Valas R."/>
            <person name="Veluchamy A."/>
            <person name="Ward B.J."/>
            <person name="Allen A."/>
            <person name="Barry K."/>
            <person name="Falciatore A."/>
            <person name="Ferrante M."/>
            <person name="Fortunato A.E."/>
            <person name="Gloeckner G."/>
            <person name="Gruber A."/>
            <person name="Hipkin R."/>
            <person name="Janech M."/>
            <person name="Kroth P."/>
            <person name="Leese F."/>
            <person name="Lindquist E."/>
            <person name="Lyon B.R."/>
            <person name="Martin J."/>
            <person name="Mayer C."/>
            <person name="Parker M."/>
            <person name="Quesneville H."/>
            <person name="Raymond J."/>
            <person name="Uhlig C."/>
            <person name="Valentin K.U."/>
            <person name="Worden A.Z."/>
            <person name="Armbrust E.V."/>
            <person name="Bowler C."/>
            <person name="Green B."/>
            <person name="Moulton V."/>
            <person name="Van Oosterhout C."/>
            <person name="Grigoriev I."/>
        </authorList>
    </citation>
    <scope>NUCLEOTIDE SEQUENCE [LARGE SCALE GENOMIC DNA]</scope>
    <source>
        <strain evidence="11 12">CCMP1102</strain>
    </source>
</reference>
<name>A0A1E7F8Y2_9STRA</name>
<dbReference type="Proteomes" id="UP000095751">
    <property type="component" value="Unassembled WGS sequence"/>
</dbReference>
<dbReference type="OrthoDB" id="1689567at2759"/>
<accession>A0A1E7F8Y2</accession>
<feature type="transmembrane region" description="Helical" evidence="8">
    <location>
        <begin position="884"/>
        <end position="907"/>
    </location>
</feature>
<dbReference type="InParanoid" id="A0A1E7F8Y2"/>
<dbReference type="GO" id="GO:0005886">
    <property type="term" value="C:plasma membrane"/>
    <property type="evidence" value="ECO:0007669"/>
    <property type="project" value="TreeGrafter"/>
</dbReference>
<evidence type="ECO:0000313" key="11">
    <source>
        <dbReference type="EMBL" id="OEU14475.1"/>
    </source>
</evidence>
<keyword evidence="3" id="KW-0813">Transport</keyword>
<dbReference type="AlphaFoldDB" id="A0A1E7F8Y2"/>
<evidence type="ECO:0000313" key="12">
    <source>
        <dbReference type="Proteomes" id="UP000095751"/>
    </source>
</evidence>
<dbReference type="GO" id="GO:0005227">
    <property type="term" value="F:calcium-activated cation channel activity"/>
    <property type="evidence" value="ECO:0007669"/>
    <property type="project" value="InterPro"/>
</dbReference>
<feature type="region of interest" description="Disordered" evidence="7">
    <location>
        <begin position="85"/>
        <end position="104"/>
    </location>
</feature>
<dbReference type="InterPro" id="IPR045122">
    <property type="entry name" value="Csc1-like"/>
</dbReference>
<gene>
    <name evidence="11" type="ORF">FRACYDRAFT_241020</name>
</gene>
<evidence type="ECO:0000256" key="4">
    <source>
        <dbReference type="ARBA" id="ARBA00022692"/>
    </source>
</evidence>
<feature type="domain" description="CSC1/OSCA1-like N-terminal transmembrane" evidence="10">
    <location>
        <begin position="119"/>
        <end position="284"/>
    </location>
</feature>
<dbReference type="Pfam" id="PF02714">
    <property type="entry name" value="RSN1_7TM"/>
    <property type="match status" value="1"/>
</dbReference>
<comment type="subcellular location">
    <subcellularLocation>
        <location evidence="1">Membrane</location>
        <topology evidence="1">Multi-pass membrane protein</topology>
    </subcellularLocation>
</comment>
<feature type="transmembrane region" description="Helical" evidence="8">
    <location>
        <begin position="753"/>
        <end position="779"/>
    </location>
</feature>
<feature type="region of interest" description="Disordered" evidence="7">
    <location>
        <begin position="488"/>
        <end position="516"/>
    </location>
</feature>
<dbReference type="PANTHER" id="PTHR13018:SF5">
    <property type="entry name" value="RE44586P"/>
    <property type="match status" value="1"/>
</dbReference>
<evidence type="ECO:0000256" key="8">
    <source>
        <dbReference type="SAM" id="Phobius"/>
    </source>
</evidence>
<dbReference type="InterPro" id="IPR003864">
    <property type="entry name" value="CSC1/OSCA1-like_7TM"/>
</dbReference>
<evidence type="ECO:0000259" key="10">
    <source>
        <dbReference type="Pfam" id="PF13967"/>
    </source>
</evidence>
<dbReference type="PANTHER" id="PTHR13018">
    <property type="entry name" value="PROBABLE MEMBRANE PROTEIN DUF221-RELATED"/>
    <property type="match status" value="1"/>
</dbReference>
<feature type="compositionally biased region" description="Low complexity" evidence="7">
    <location>
        <begin position="86"/>
        <end position="97"/>
    </location>
</feature>
<evidence type="ECO:0000256" key="5">
    <source>
        <dbReference type="ARBA" id="ARBA00022989"/>
    </source>
</evidence>
<sequence length="1051" mass="116592">MMKAWQRGKKKKKEVEEETKIDIELLVVSETSTRYDIIYKMVGMINTTDYNNGAVNLLSTLYFYLDEQIIIGKNNIRYLSSEEIDNNNATNNNTTDNNSEDDDDWNPDGLSEGAILKQALSLFGTIFLVCFITFCFLRKRYPKAYNLRSGWIDNDDNNELTTTVTTSSIAQQSDSDSDFGGRTRFFSWIWYVWWISDLELSKDCGMDALCLCRVIEWGTKLCGVGSIIGCLFLMPIYATASNHQNGVEQLNTSNISDGSSGRLVATVIAAYLIFGYSMYTCLKEFEWFYKFRYDFLSKPIPRNYSVYVRNLSKDLMTRKSLADYFSNFEDYTNEATTTCTDSLLSSSFVDNNINTTKAYVSLLIPNLQKLVSKRASILKKLEHAINIEDVTGNLPIVNRNGIAASVVSAINPLDNSNNLRVSSGNNTGDITIVDSLFDELKELNNEIKLSTERIDHRAQLDNPYDGDTTFIDIIPQAAARTTSMSRGAFNTTTTVPGTTIGGEDEEEPITTDNDTDIDGNVVVVDENGNGNRVPSGSGSGNILKDRVTNLARTSVRVVGNQVGNVTNTVTNTVSNGVGTVANVATQLIPFISNGDDNDGIPVTAGFVSFKSLKACQVAKQIIHSSAEDNVFGIEVFEAPGIDDINWSNVGKTHKELQFGLLLSYALTTILCFFWTVVIAFIATTASVSGLVEVIPKLADIFEKAPWLEMALAQLAPILIILSNEILKVILVVLSGLEGPVSGAEIQASTFSKLSAFMIIQTFFISALSGTIVSQITAMVENPTKIISLLANSLPNRSTYFIQILLADTCITLSIELLRVSAVATAAVRSFVGPKLTEKERRTTWMGIRPFADPTRFRHAEILSGMVLYFIVFFVYATLAPITSIFIFICFLFMGAAYRHQFIFIYRTKPDSGGKLWVQFMRLVPVCILIAEVTIVGFLALKTAPIALALMIPLLIITILFTIYIHQKHFVATDYLPGCDCINVDRKNNIDGPMDMRFLIDRYLQPELRDKVLYPTNASLQRQIKHGMIEYPTRDSAAAVDEGSGYDRNANI</sequence>
<evidence type="ECO:0000256" key="3">
    <source>
        <dbReference type="ARBA" id="ARBA00022448"/>
    </source>
</evidence>
<feature type="compositionally biased region" description="Acidic residues" evidence="7">
    <location>
        <begin position="502"/>
        <end position="516"/>
    </location>
</feature>
<proteinExistence type="inferred from homology"/>
<keyword evidence="6 8" id="KW-0472">Membrane</keyword>
<dbReference type="KEGG" id="fcy:FRACYDRAFT_241020"/>
<keyword evidence="5 8" id="KW-1133">Transmembrane helix</keyword>
<evidence type="ECO:0000256" key="1">
    <source>
        <dbReference type="ARBA" id="ARBA00004141"/>
    </source>
</evidence>
<feature type="domain" description="CSC1/OSCA1-like 7TM region" evidence="9">
    <location>
        <begin position="663"/>
        <end position="937"/>
    </location>
</feature>
<feature type="transmembrane region" description="Helical" evidence="8">
    <location>
        <begin position="115"/>
        <end position="137"/>
    </location>
</feature>
<dbReference type="EMBL" id="KV784360">
    <property type="protein sequence ID" value="OEU14475.1"/>
    <property type="molecule type" value="Genomic_DNA"/>
</dbReference>
<organism evidence="11 12">
    <name type="scientific">Fragilariopsis cylindrus CCMP1102</name>
    <dbReference type="NCBI Taxonomy" id="635003"/>
    <lineage>
        <taxon>Eukaryota</taxon>
        <taxon>Sar</taxon>
        <taxon>Stramenopiles</taxon>
        <taxon>Ochrophyta</taxon>
        <taxon>Bacillariophyta</taxon>
        <taxon>Bacillariophyceae</taxon>
        <taxon>Bacillariophycidae</taxon>
        <taxon>Bacillariales</taxon>
        <taxon>Bacillariaceae</taxon>
        <taxon>Fragilariopsis</taxon>
    </lineage>
</organism>
<evidence type="ECO:0000256" key="2">
    <source>
        <dbReference type="ARBA" id="ARBA00007779"/>
    </source>
</evidence>
<dbReference type="InterPro" id="IPR032880">
    <property type="entry name" value="CSC1/OSCA1-like_N"/>
</dbReference>
<evidence type="ECO:0000259" key="9">
    <source>
        <dbReference type="Pfam" id="PF02714"/>
    </source>
</evidence>
<evidence type="ECO:0000256" key="7">
    <source>
        <dbReference type="SAM" id="MobiDB-lite"/>
    </source>
</evidence>
<feature type="transmembrane region" description="Helical" evidence="8">
    <location>
        <begin position="945"/>
        <end position="964"/>
    </location>
</feature>
<keyword evidence="4 8" id="KW-0812">Transmembrane</keyword>
<feature type="transmembrane region" description="Helical" evidence="8">
    <location>
        <begin position="711"/>
        <end position="733"/>
    </location>
</feature>
<dbReference type="Pfam" id="PF13967">
    <property type="entry name" value="RSN1_TM"/>
    <property type="match status" value="1"/>
</dbReference>
<keyword evidence="12" id="KW-1185">Reference proteome</keyword>
<feature type="transmembrane region" description="Helical" evidence="8">
    <location>
        <begin position="221"/>
        <end position="240"/>
    </location>
</feature>
<feature type="transmembrane region" description="Helical" evidence="8">
    <location>
        <begin position="260"/>
        <end position="282"/>
    </location>
</feature>
<feature type="transmembrane region" description="Helical" evidence="8">
    <location>
        <begin position="919"/>
        <end position="939"/>
    </location>
</feature>
<feature type="transmembrane region" description="Helical" evidence="8">
    <location>
        <begin position="661"/>
        <end position="691"/>
    </location>
</feature>
<evidence type="ECO:0000256" key="6">
    <source>
        <dbReference type="ARBA" id="ARBA00023136"/>
    </source>
</evidence>